<name>A0ABW7EKL7_9BURK</name>
<keyword evidence="2" id="KW-0442">Lipid degradation</keyword>
<evidence type="ECO:0000259" key="3">
    <source>
        <dbReference type="PROSITE" id="PS51635"/>
    </source>
</evidence>
<feature type="active site" description="Nucleophile" evidence="2">
    <location>
        <position position="103"/>
    </location>
</feature>
<evidence type="ECO:0000256" key="2">
    <source>
        <dbReference type="PROSITE-ProRule" id="PRU01161"/>
    </source>
</evidence>
<dbReference type="PANTHER" id="PTHR10728">
    <property type="entry name" value="CYTOSOLIC PHOSPHOLIPASE A2"/>
    <property type="match status" value="1"/>
</dbReference>
<dbReference type="RefSeq" id="WP_394468947.1">
    <property type="nucleotide sequence ID" value="NZ_JBIGHY010000001.1"/>
</dbReference>
<comment type="caution">
    <text evidence="4">The sequence shown here is derived from an EMBL/GenBank/DDBJ whole genome shotgun (WGS) entry which is preliminary data.</text>
</comment>
<keyword evidence="5" id="KW-1185">Reference proteome</keyword>
<keyword evidence="1 2" id="KW-0443">Lipid metabolism</keyword>
<dbReference type="Gene3D" id="3.40.1090.10">
    <property type="entry name" value="Cytosolic phospholipase A2 catalytic domain"/>
    <property type="match status" value="2"/>
</dbReference>
<evidence type="ECO:0000256" key="1">
    <source>
        <dbReference type="ARBA" id="ARBA00023098"/>
    </source>
</evidence>
<dbReference type="PROSITE" id="PS51257">
    <property type="entry name" value="PROKAR_LIPOPROTEIN"/>
    <property type="match status" value="1"/>
</dbReference>
<evidence type="ECO:0000313" key="5">
    <source>
        <dbReference type="Proteomes" id="UP001606300"/>
    </source>
</evidence>
<feature type="active site" description="Proton acceptor" evidence="2">
    <location>
        <position position="254"/>
    </location>
</feature>
<dbReference type="InterPro" id="IPR016035">
    <property type="entry name" value="Acyl_Trfase/lysoPLipase"/>
</dbReference>
<protein>
    <submittedName>
        <fullName evidence="4">Patatin-like phospholipase family protein</fullName>
    </submittedName>
</protein>
<dbReference type="InterPro" id="IPR002641">
    <property type="entry name" value="PNPLA_dom"/>
</dbReference>
<gene>
    <name evidence="4" type="ORF">ACG02S_02945</name>
</gene>
<feature type="short sequence motif" description="GXSXG" evidence="2">
    <location>
        <begin position="101"/>
        <end position="105"/>
    </location>
</feature>
<sequence>MTGRLNLLLLAVALASGLAGCSTYRPWINTGLPASADGTPAAVPAPQRRAASPVVVAVTLSGGGARAAAFGLGVLREMKETIFRVDGQPTTLLDQVGLVSGVSGGSILAAHYAAFGDETLTRFEPDFLLLPFEAGLIKQAFAPQRMYRLTSPWYGRSHILAQRFDELYRGLTFGDLKARPGAPDLLVTATDLTTGAPFDFTPEQFGLICADLAHTPLSFAIAASSAVPILLSPMTLKNRAGECSPAPQPARSGDAAADYRARMLALSADSYRNAKERPFIHLVDGGVSDNTGARLMLDRLVAGGSMASSFPDARPGSIRRLILVAVNSERDLAERVDASDAVPTTSQVIETLVFGAGARDTQVTLAMLNDDARRWQEELRRTRGKPGSPFAADAELHIVSVSLHDVPDDKIRHSLLRVPTAFTIEAFDVRALQQAGAEALRGTQAFTRAKASLNRLDRLDRSQAAPSP</sequence>
<organism evidence="4 5">
    <name type="scientific">Pelomonas dachongensis</name>
    <dbReference type="NCBI Taxonomy" id="3299029"/>
    <lineage>
        <taxon>Bacteria</taxon>
        <taxon>Pseudomonadati</taxon>
        <taxon>Pseudomonadota</taxon>
        <taxon>Betaproteobacteria</taxon>
        <taxon>Burkholderiales</taxon>
        <taxon>Sphaerotilaceae</taxon>
        <taxon>Roseateles</taxon>
    </lineage>
</organism>
<evidence type="ECO:0000313" key="4">
    <source>
        <dbReference type="EMBL" id="MFG6412850.1"/>
    </source>
</evidence>
<dbReference type="SUPFAM" id="SSF52151">
    <property type="entry name" value="FabD/lysophospholipase-like"/>
    <property type="match status" value="1"/>
</dbReference>
<comment type="caution">
    <text evidence="2">Lacks conserved residue(s) required for the propagation of feature annotation.</text>
</comment>
<dbReference type="EMBL" id="JBIGHY010000001">
    <property type="protein sequence ID" value="MFG6412850.1"/>
    <property type="molecule type" value="Genomic_DNA"/>
</dbReference>
<feature type="domain" description="PNPLA" evidence="3">
    <location>
        <begin position="59"/>
        <end position="267"/>
    </location>
</feature>
<dbReference type="PANTHER" id="PTHR10728:SF40">
    <property type="entry name" value="PATATIN FAMILY PROTEIN"/>
    <property type="match status" value="1"/>
</dbReference>
<reference evidence="4 5" key="1">
    <citation type="submission" date="2024-09" db="EMBL/GenBank/DDBJ databases">
        <title>Novel species of the genus Pelomonas and Roseateles isolated from streams.</title>
        <authorList>
            <person name="Lu H."/>
        </authorList>
    </citation>
    <scope>NUCLEOTIDE SEQUENCE [LARGE SCALE GENOMIC DNA]</scope>
    <source>
        <strain evidence="4 5">DC23W</strain>
    </source>
</reference>
<accession>A0ABW7EKL7</accession>
<dbReference type="PROSITE" id="PS51635">
    <property type="entry name" value="PNPLA"/>
    <property type="match status" value="1"/>
</dbReference>
<dbReference type="Proteomes" id="UP001606300">
    <property type="component" value="Unassembled WGS sequence"/>
</dbReference>
<keyword evidence="2" id="KW-0378">Hydrolase</keyword>
<proteinExistence type="predicted"/>
<dbReference type="Pfam" id="PF01734">
    <property type="entry name" value="Patatin"/>
    <property type="match status" value="1"/>
</dbReference>